<keyword evidence="4" id="KW-0804">Transcription</keyword>
<dbReference type="EMBL" id="NQVN01000023">
    <property type="protein sequence ID" value="PIO96945.1"/>
    <property type="molecule type" value="Genomic_DNA"/>
</dbReference>
<evidence type="ECO:0000256" key="4">
    <source>
        <dbReference type="ARBA" id="ARBA00023163"/>
    </source>
</evidence>
<dbReference type="InterPro" id="IPR009057">
    <property type="entry name" value="Homeodomain-like_sf"/>
</dbReference>
<dbReference type="InterPro" id="IPR018062">
    <property type="entry name" value="HTH_AraC-typ_CS"/>
</dbReference>
<sequence>MRCTSRLPGLICGFAAREERWYPIHDAGVFAKRRANMYDRPRMWCLDAQLFEPSPWHGHDVYEFVVVLAPGGMLSARDGDWPLRTGDTLLVPPGREHRFFVEAGESIRVRLVCFTLPDAKAYLSPQLTGRLSPPGSRPTRAGHDHPAALLGLAATMREGLNEVAALSDWATLGLMLSRHVERSAPTPAGAYGARLTALIAWLDAHLDEAVTLEAAASRFGMSRSLLSREFRRHTGLSFVGHCSRRRLERAAELMVAGGGSVAEAAFAAGFANLSHFHRQFKSVYGMTPAAFRRKIRDDGGLGGAVEEIA</sequence>
<dbReference type="InterPro" id="IPR020449">
    <property type="entry name" value="Tscrpt_reg_AraC-type_HTH"/>
</dbReference>
<dbReference type="OrthoDB" id="9816011at2"/>
<dbReference type="GO" id="GO:0043565">
    <property type="term" value="F:sequence-specific DNA binding"/>
    <property type="evidence" value="ECO:0007669"/>
    <property type="project" value="InterPro"/>
</dbReference>
<dbReference type="SMART" id="SM00342">
    <property type="entry name" value="HTH_ARAC"/>
    <property type="match status" value="1"/>
</dbReference>
<dbReference type="PRINTS" id="PR00032">
    <property type="entry name" value="HTHARAC"/>
</dbReference>
<dbReference type="SUPFAM" id="SSF46689">
    <property type="entry name" value="Homeodomain-like"/>
    <property type="match status" value="2"/>
</dbReference>
<dbReference type="Gene3D" id="1.10.10.60">
    <property type="entry name" value="Homeodomain-like"/>
    <property type="match status" value="1"/>
</dbReference>
<dbReference type="Gene3D" id="2.60.120.10">
    <property type="entry name" value="Jelly Rolls"/>
    <property type="match status" value="1"/>
</dbReference>
<dbReference type="Proteomes" id="UP000231070">
    <property type="component" value="Unassembled WGS sequence"/>
</dbReference>
<feature type="domain" description="HTH araC/xylS-type" evidence="5">
    <location>
        <begin position="196"/>
        <end position="294"/>
    </location>
</feature>
<evidence type="ECO:0000256" key="2">
    <source>
        <dbReference type="ARBA" id="ARBA00023125"/>
    </source>
</evidence>
<keyword evidence="2" id="KW-0238">DNA-binding</keyword>
<reference evidence="6 7" key="1">
    <citation type="submission" date="2017-08" db="EMBL/GenBank/DDBJ databases">
        <title>Pleomorphomonas carboxidotrophicus sp. nov., a new mesophilic hydrogenogenic carboxidotroph.</title>
        <authorList>
            <person name="Esquivel-Elizondo S."/>
            <person name="Krajmalnik-Brown R."/>
            <person name="Maldonado J."/>
        </authorList>
    </citation>
    <scope>NUCLEOTIDE SEQUENCE [LARGE SCALE GENOMIC DNA]</scope>
    <source>
        <strain evidence="6 7">SVCO-16</strain>
    </source>
</reference>
<dbReference type="InterPro" id="IPR003313">
    <property type="entry name" value="AraC-bd"/>
</dbReference>
<dbReference type="PROSITE" id="PS01124">
    <property type="entry name" value="HTH_ARAC_FAMILY_2"/>
    <property type="match status" value="1"/>
</dbReference>
<dbReference type="GO" id="GO:0003700">
    <property type="term" value="F:DNA-binding transcription factor activity"/>
    <property type="evidence" value="ECO:0007669"/>
    <property type="project" value="InterPro"/>
</dbReference>
<evidence type="ECO:0000313" key="7">
    <source>
        <dbReference type="Proteomes" id="UP000231070"/>
    </source>
</evidence>
<evidence type="ECO:0000256" key="3">
    <source>
        <dbReference type="ARBA" id="ARBA00023159"/>
    </source>
</evidence>
<evidence type="ECO:0000259" key="5">
    <source>
        <dbReference type="PROSITE" id="PS01124"/>
    </source>
</evidence>
<organism evidence="6 7">
    <name type="scientific">Pleomorphomonas carboxyditropha</name>
    <dbReference type="NCBI Taxonomy" id="2023338"/>
    <lineage>
        <taxon>Bacteria</taxon>
        <taxon>Pseudomonadati</taxon>
        <taxon>Pseudomonadota</taxon>
        <taxon>Alphaproteobacteria</taxon>
        <taxon>Hyphomicrobiales</taxon>
        <taxon>Pleomorphomonadaceae</taxon>
        <taxon>Pleomorphomonas</taxon>
    </lineage>
</organism>
<dbReference type="CDD" id="cd02208">
    <property type="entry name" value="cupin_RmlC-like"/>
    <property type="match status" value="1"/>
</dbReference>
<proteinExistence type="predicted"/>
<dbReference type="Pfam" id="PF02311">
    <property type="entry name" value="AraC_binding"/>
    <property type="match status" value="1"/>
</dbReference>
<protein>
    <recommendedName>
        <fullName evidence="5">HTH araC/xylS-type domain-containing protein</fullName>
    </recommendedName>
</protein>
<comment type="caution">
    <text evidence="6">The sequence shown here is derived from an EMBL/GenBank/DDBJ whole genome shotgun (WGS) entry which is preliminary data.</text>
</comment>
<keyword evidence="7" id="KW-1185">Reference proteome</keyword>
<keyword evidence="3" id="KW-0010">Activator</keyword>
<keyword evidence="1" id="KW-0805">Transcription regulation</keyword>
<dbReference type="InterPro" id="IPR037923">
    <property type="entry name" value="HTH-like"/>
</dbReference>
<accession>A0A2G9WQL8</accession>
<dbReference type="PANTHER" id="PTHR46796">
    <property type="entry name" value="HTH-TYPE TRANSCRIPTIONAL ACTIVATOR RHAS-RELATED"/>
    <property type="match status" value="1"/>
</dbReference>
<dbReference type="InterPro" id="IPR014710">
    <property type="entry name" value="RmlC-like_jellyroll"/>
</dbReference>
<dbReference type="InterPro" id="IPR018060">
    <property type="entry name" value="HTH_AraC"/>
</dbReference>
<dbReference type="SUPFAM" id="SSF51215">
    <property type="entry name" value="Regulatory protein AraC"/>
    <property type="match status" value="1"/>
</dbReference>
<evidence type="ECO:0000256" key="1">
    <source>
        <dbReference type="ARBA" id="ARBA00023015"/>
    </source>
</evidence>
<dbReference type="PROSITE" id="PS00041">
    <property type="entry name" value="HTH_ARAC_FAMILY_1"/>
    <property type="match status" value="1"/>
</dbReference>
<dbReference type="Pfam" id="PF12833">
    <property type="entry name" value="HTH_18"/>
    <property type="match status" value="1"/>
</dbReference>
<name>A0A2G9WQL8_9HYPH</name>
<dbReference type="AlphaFoldDB" id="A0A2G9WQL8"/>
<dbReference type="InterPro" id="IPR050204">
    <property type="entry name" value="AraC_XylS_family_regulators"/>
</dbReference>
<gene>
    <name evidence="6" type="ORF">CJ014_22655</name>
</gene>
<evidence type="ECO:0000313" key="6">
    <source>
        <dbReference type="EMBL" id="PIO96945.1"/>
    </source>
</evidence>